<name>A0A9P3H7X4_9FUNG</name>
<proteinExistence type="predicted"/>
<accession>A0A9P3H7X4</accession>
<dbReference type="EMBL" id="BQFW01000006">
    <property type="protein sequence ID" value="GJJ71745.1"/>
    <property type="molecule type" value="Genomic_DNA"/>
</dbReference>
<reference evidence="1" key="1">
    <citation type="submission" date="2021-11" db="EMBL/GenBank/DDBJ databases">
        <authorList>
            <person name="Herlambang A."/>
            <person name="Guo Y."/>
            <person name="Takashima Y."/>
            <person name="Nishizawa T."/>
        </authorList>
    </citation>
    <scope>NUCLEOTIDE SEQUENCE</scope>
    <source>
        <strain evidence="1">E1425</strain>
    </source>
</reference>
<dbReference type="AlphaFoldDB" id="A0A9P3H7X4"/>
<comment type="caution">
    <text evidence="1">The sequence shown here is derived from an EMBL/GenBank/DDBJ whole genome shotgun (WGS) entry which is preliminary data.</text>
</comment>
<evidence type="ECO:0000313" key="2">
    <source>
        <dbReference type="Proteomes" id="UP000827284"/>
    </source>
</evidence>
<keyword evidence="2" id="KW-1185">Reference proteome</keyword>
<protein>
    <submittedName>
        <fullName evidence="1">Uncharacterized protein</fullName>
    </submittedName>
</protein>
<reference evidence="1" key="2">
    <citation type="journal article" date="2022" name="Microbiol. Resour. Announc.">
        <title>Whole-Genome Sequence of Entomortierella parvispora E1425, a Mucoromycotan Fungus Associated with Burkholderiaceae-Related Endosymbiotic Bacteria.</title>
        <authorList>
            <person name="Herlambang A."/>
            <person name="Guo Y."/>
            <person name="Takashima Y."/>
            <person name="Narisawa K."/>
            <person name="Ohta H."/>
            <person name="Nishizawa T."/>
        </authorList>
    </citation>
    <scope>NUCLEOTIDE SEQUENCE</scope>
    <source>
        <strain evidence="1">E1425</strain>
    </source>
</reference>
<dbReference type="OrthoDB" id="2427805at2759"/>
<organism evidence="1 2">
    <name type="scientific">Entomortierella parvispora</name>
    <dbReference type="NCBI Taxonomy" id="205924"/>
    <lineage>
        <taxon>Eukaryota</taxon>
        <taxon>Fungi</taxon>
        <taxon>Fungi incertae sedis</taxon>
        <taxon>Mucoromycota</taxon>
        <taxon>Mortierellomycotina</taxon>
        <taxon>Mortierellomycetes</taxon>
        <taxon>Mortierellales</taxon>
        <taxon>Mortierellaceae</taxon>
        <taxon>Entomortierella</taxon>
    </lineage>
</organism>
<gene>
    <name evidence="1" type="ORF">EMPS_04102</name>
</gene>
<evidence type="ECO:0000313" key="1">
    <source>
        <dbReference type="EMBL" id="GJJ71745.1"/>
    </source>
</evidence>
<sequence length="110" mass="12528">MAASIPAPQSALTCCAWNALLGEGVARTGPHPVPRFMERMYRKVLSPFVVQDLSEAYWGRKSWRLLMELLEDQDNIFMIDGEKVGFKTPEQWATMETRHEDAKEGDWAKG</sequence>
<dbReference type="Proteomes" id="UP000827284">
    <property type="component" value="Unassembled WGS sequence"/>
</dbReference>